<dbReference type="InterPro" id="IPR023996">
    <property type="entry name" value="TonB-dep_OMP_SusC/RagA"/>
</dbReference>
<comment type="subcellular location">
    <subcellularLocation>
        <location evidence="1 8">Cell outer membrane</location>
        <topology evidence="1 8">Multi-pass membrane protein</topology>
    </subcellularLocation>
</comment>
<gene>
    <name evidence="12" type="ORF">SAMN05421740_101421</name>
</gene>
<evidence type="ECO:0000259" key="11">
    <source>
        <dbReference type="Pfam" id="PF07715"/>
    </source>
</evidence>
<dbReference type="OrthoDB" id="9768177at2"/>
<dbReference type="InterPro" id="IPR036942">
    <property type="entry name" value="Beta-barrel_TonB_sf"/>
</dbReference>
<dbReference type="Pfam" id="PF13715">
    <property type="entry name" value="CarbopepD_reg_2"/>
    <property type="match status" value="1"/>
</dbReference>
<proteinExistence type="inferred from homology"/>
<dbReference type="NCBIfam" id="TIGR04057">
    <property type="entry name" value="SusC_RagA_signa"/>
    <property type="match status" value="1"/>
</dbReference>
<evidence type="ECO:0000256" key="4">
    <source>
        <dbReference type="ARBA" id="ARBA00022692"/>
    </source>
</evidence>
<dbReference type="RefSeq" id="WP_090602381.1">
    <property type="nucleotide sequence ID" value="NZ_FNZR01000001.1"/>
</dbReference>
<evidence type="ECO:0000256" key="9">
    <source>
        <dbReference type="RuleBase" id="RU003357"/>
    </source>
</evidence>
<protein>
    <submittedName>
        <fullName evidence="12">TonB-linked outer membrane protein, SusC/RagA family</fullName>
    </submittedName>
</protein>
<keyword evidence="6 8" id="KW-0472">Membrane</keyword>
<dbReference type="Gene3D" id="2.60.40.1120">
    <property type="entry name" value="Carboxypeptidase-like, regulatory domain"/>
    <property type="match status" value="1"/>
</dbReference>
<evidence type="ECO:0000256" key="3">
    <source>
        <dbReference type="ARBA" id="ARBA00022452"/>
    </source>
</evidence>
<dbReference type="InterPro" id="IPR023997">
    <property type="entry name" value="TonB-dep_OMP_SusC/RagA_CS"/>
</dbReference>
<evidence type="ECO:0000256" key="6">
    <source>
        <dbReference type="ARBA" id="ARBA00023136"/>
    </source>
</evidence>
<evidence type="ECO:0000256" key="2">
    <source>
        <dbReference type="ARBA" id="ARBA00022448"/>
    </source>
</evidence>
<reference evidence="13" key="1">
    <citation type="submission" date="2016-10" db="EMBL/GenBank/DDBJ databases">
        <authorList>
            <person name="Varghese N."/>
            <person name="Submissions S."/>
        </authorList>
    </citation>
    <scope>NUCLEOTIDE SEQUENCE [LARGE SCALE GENOMIC DNA]</scope>
    <source>
        <strain evidence="13">Jip14</strain>
    </source>
</reference>
<evidence type="ECO:0000259" key="10">
    <source>
        <dbReference type="Pfam" id="PF00593"/>
    </source>
</evidence>
<name>A0A1H7FUE7_9SPHI</name>
<dbReference type="Gene3D" id="2.40.170.20">
    <property type="entry name" value="TonB-dependent receptor, beta-barrel domain"/>
    <property type="match status" value="1"/>
</dbReference>
<dbReference type="Pfam" id="PF00593">
    <property type="entry name" value="TonB_dep_Rec_b-barrel"/>
    <property type="match status" value="1"/>
</dbReference>
<evidence type="ECO:0000313" key="13">
    <source>
        <dbReference type="Proteomes" id="UP000198916"/>
    </source>
</evidence>
<keyword evidence="4 8" id="KW-0812">Transmembrane</keyword>
<dbReference type="PROSITE" id="PS52016">
    <property type="entry name" value="TONB_DEPENDENT_REC_3"/>
    <property type="match status" value="1"/>
</dbReference>
<dbReference type="Pfam" id="PF07715">
    <property type="entry name" value="Plug"/>
    <property type="match status" value="1"/>
</dbReference>
<organism evidence="12 13">
    <name type="scientific">Parapedobacter koreensis</name>
    <dbReference type="NCBI Taxonomy" id="332977"/>
    <lineage>
        <taxon>Bacteria</taxon>
        <taxon>Pseudomonadati</taxon>
        <taxon>Bacteroidota</taxon>
        <taxon>Sphingobacteriia</taxon>
        <taxon>Sphingobacteriales</taxon>
        <taxon>Sphingobacteriaceae</taxon>
        <taxon>Parapedobacter</taxon>
    </lineage>
</organism>
<evidence type="ECO:0000313" key="12">
    <source>
        <dbReference type="EMBL" id="SEK27800.1"/>
    </source>
</evidence>
<dbReference type="InterPro" id="IPR000531">
    <property type="entry name" value="Beta-barrel_TonB"/>
</dbReference>
<evidence type="ECO:0000256" key="7">
    <source>
        <dbReference type="ARBA" id="ARBA00023237"/>
    </source>
</evidence>
<dbReference type="Gene3D" id="2.170.130.10">
    <property type="entry name" value="TonB-dependent receptor, plug domain"/>
    <property type="match status" value="1"/>
</dbReference>
<dbReference type="InterPro" id="IPR008969">
    <property type="entry name" value="CarboxyPept-like_regulatory"/>
</dbReference>
<keyword evidence="7 8" id="KW-0998">Cell outer membrane</keyword>
<dbReference type="InterPro" id="IPR012910">
    <property type="entry name" value="Plug_dom"/>
</dbReference>
<evidence type="ECO:0000256" key="5">
    <source>
        <dbReference type="ARBA" id="ARBA00023077"/>
    </source>
</evidence>
<dbReference type="GO" id="GO:0009279">
    <property type="term" value="C:cell outer membrane"/>
    <property type="evidence" value="ECO:0007669"/>
    <property type="project" value="UniProtKB-SubCell"/>
</dbReference>
<dbReference type="EMBL" id="FNZR01000001">
    <property type="protein sequence ID" value="SEK27800.1"/>
    <property type="molecule type" value="Genomic_DNA"/>
</dbReference>
<sequence length="1135" mass="126646">MNSAIPLWRQLMRITGIIMIAVVLASQLLLAENTSGQVLNKRLDLSYNHTDAYTVLRDIEQKTSVNFAFTDHLDLERIIVQDVHFRHERVYDILNFLFENNHIGFEEQSGTIMLYKIQAPGRLIGRITDENHVPLAGATIRIAETGRSYSADAEGKFSINVRRGTYTLEISYLSYQQVRRQVTVEDDQEISLDIVLAEAVGDLDEVVVVGYGVQRKSDITGAVGSVRGETLEKYAVTNVEQALSGRIPGVDVSVNSGQPGGTPRIQIRGATSVSNTNDPLYVVDGVMLNVERLAGSTHSINFIDPSNIESIEVLKDASATAIYGARGANGVVLITTKKGSRDGGHVAYQGYTSFGDVTRRLDLMNADEFLTVEDIAYQNAEKFDPTGFGRGQYEDPLVKRRRFVIGNTLGNPELFDESLAPLYDTDWQDEAFQTTVTQNHNLSFTGGDQNTTFGLFLTYRDEDGAVKGSWLDRYSARFSFESKLKPWLTAGGGINYNKQRERLLEGWTLRSIFQNIPIMPVKYPDGTWADTEIYPGVESPNQQQYAAEDNRLRGTQDILGNIYAMVHFTPKLYWKTMVATNSIRQEMKNYAGKDVPKLSETQGGIASLSALTAETWQFENLLNYQNTFGEAHRLDAILGQSLLTSNRFSNNSTTWGFLDDYYQYNNLGTGSNPRPSGSSASKYSMASFFGRVNYSLHDKYLLTATGRFDGSSKFGKSHRYGFFPSVALGWMVSEENFLKDHRTISNLKLRTSYGLTGNSEIANYQYEAGLGSYAAVFGNSRAVGIGLSGLANSDLKWETNKQFDIGIELSLFNNRLNVEMDLYRRVSTDMLLNRPVPRSSGFATVYQNIGNMGNKGLELALSAYPVQRASFSWRTDLNWSLNRNEVLKLHDGADILLGTAAGSSTGSIIREGLPVNSFLGFVRLGTWSNDEADEAARYNRRPGDIKFQDTNGDGAITTDDQVILGKGLPDGYGSFVNTLTYGNFDLSLDIQFQYGNKVMWEMMAVLEDRTGAYNNMLRSVKNAWTPENQHTVIAQSKPLAVGYDTKNDTHRLKDGSFIRGRNLMLGYNFPSRWISARHIQSLRVYAATQNFFLISDYPGYDPEVSSFSEEFSRGRASYGDYPKPRLFVLGLNITL</sequence>
<dbReference type="Proteomes" id="UP000198916">
    <property type="component" value="Unassembled WGS sequence"/>
</dbReference>
<dbReference type="AlphaFoldDB" id="A0A1H7FUE7"/>
<evidence type="ECO:0000256" key="1">
    <source>
        <dbReference type="ARBA" id="ARBA00004571"/>
    </source>
</evidence>
<feature type="domain" description="TonB-dependent receptor-like beta-barrel" evidence="10">
    <location>
        <begin position="616"/>
        <end position="938"/>
    </location>
</feature>
<dbReference type="NCBIfam" id="TIGR04056">
    <property type="entry name" value="OMP_RagA_SusC"/>
    <property type="match status" value="1"/>
</dbReference>
<evidence type="ECO:0000256" key="8">
    <source>
        <dbReference type="PROSITE-ProRule" id="PRU01360"/>
    </source>
</evidence>
<dbReference type="STRING" id="332977.SAMN05421740_101421"/>
<keyword evidence="13" id="KW-1185">Reference proteome</keyword>
<dbReference type="SUPFAM" id="SSF56935">
    <property type="entry name" value="Porins"/>
    <property type="match status" value="1"/>
</dbReference>
<accession>A0A1H7FUE7</accession>
<dbReference type="InterPro" id="IPR037066">
    <property type="entry name" value="Plug_dom_sf"/>
</dbReference>
<feature type="domain" description="TonB-dependent receptor plug" evidence="11">
    <location>
        <begin position="216"/>
        <end position="331"/>
    </location>
</feature>
<keyword evidence="5 9" id="KW-0798">TonB box</keyword>
<dbReference type="InterPro" id="IPR039426">
    <property type="entry name" value="TonB-dep_rcpt-like"/>
</dbReference>
<comment type="similarity">
    <text evidence="8 9">Belongs to the TonB-dependent receptor family.</text>
</comment>
<dbReference type="SUPFAM" id="SSF49464">
    <property type="entry name" value="Carboxypeptidase regulatory domain-like"/>
    <property type="match status" value="1"/>
</dbReference>
<keyword evidence="2 8" id="KW-0813">Transport</keyword>
<keyword evidence="3 8" id="KW-1134">Transmembrane beta strand</keyword>